<evidence type="ECO:0000256" key="1">
    <source>
        <dbReference type="ARBA" id="ARBA00004123"/>
    </source>
</evidence>
<keyword evidence="7" id="KW-0539">Nucleus</keyword>
<dbReference type="GO" id="GO:0003713">
    <property type="term" value="F:transcription coactivator activity"/>
    <property type="evidence" value="ECO:0007669"/>
    <property type="project" value="TreeGrafter"/>
</dbReference>
<dbReference type="STRING" id="33097.A0A150FYR3"/>
<feature type="compositionally biased region" description="Low complexity" evidence="8">
    <location>
        <begin position="355"/>
        <end position="380"/>
    </location>
</feature>
<evidence type="ECO:0000256" key="8">
    <source>
        <dbReference type="SAM" id="MobiDB-lite"/>
    </source>
</evidence>
<comment type="subcellular location">
    <subcellularLocation>
        <location evidence="1">Nucleus</location>
    </subcellularLocation>
</comment>
<dbReference type="Proteomes" id="UP000075714">
    <property type="component" value="Unassembled WGS sequence"/>
</dbReference>
<keyword evidence="10" id="KW-1185">Reference proteome</keyword>
<feature type="region of interest" description="Disordered" evidence="8">
    <location>
        <begin position="354"/>
        <end position="478"/>
    </location>
</feature>
<evidence type="ECO:0000313" key="9">
    <source>
        <dbReference type="EMBL" id="KXZ42744.1"/>
    </source>
</evidence>
<evidence type="ECO:0000256" key="5">
    <source>
        <dbReference type="ARBA" id="ARBA00023015"/>
    </source>
</evidence>
<sequence>MLAKVSHPAERPQHSAPAGGAASFQQHNDSSHAGAADGAAAPSPHPTEPASSAALPPCAPAPPVPPYAAVRAAWPEPALLDLLKQQAMHPTDVNLQLATPFAAAATAMSGRGDGGHGCQQPAPGAGQLLQAVSHEAAASIAACPASASQRFVQRLSELCDRPLRGGPVAQAQSAAPAQAASPSPAGDQPPSAGAAAGPAAAGAGAPTAGRRLADGRPSGSAEPPPGSGARGPAQLPQPPLPSPAAALAAAVHGVAAPPALEAAALGSPAALVGFQGDWLALQPCALPHWDKLSLEPAGPRRAAEFYVLCPGQHVSAARMFIKDVSATFLAMRLGTHSPARTPSHLHVMDGVLPVPADGAPAPDGSGGAAAATSQPAQPTGLGRPPDRGHLRSAVLGFRSNAGPASVAAEPGWDPDRPCYRPRSGGGGGGPPSTSGRPTPQLSPQQQAAPGGDPTRHYWRNLRHRRRPPPLRRRGRRPM</sequence>
<evidence type="ECO:0000313" key="10">
    <source>
        <dbReference type="Proteomes" id="UP000075714"/>
    </source>
</evidence>
<protein>
    <recommendedName>
        <fullName evidence="3">Mediator of RNA polymerase II transcription subunit 13</fullName>
    </recommendedName>
</protein>
<keyword evidence="6" id="KW-0804">Transcription</keyword>
<evidence type="ECO:0000256" key="6">
    <source>
        <dbReference type="ARBA" id="ARBA00023163"/>
    </source>
</evidence>
<feature type="region of interest" description="Disordered" evidence="8">
    <location>
        <begin position="1"/>
        <end position="60"/>
    </location>
</feature>
<evidence type="ECO:0000256" key="2">
    <source>
        <dbReference type="ARBA" id="ARBA00009354"/>
    </source>
</evidence>
<dbReference type="EMBL" id="LSYV01000121">
    <property type="protein sequence ID" value="KXZ42744.1"/>
    <property type="molecule type" value="Genomic_DNA"/>
</dbReference>
<feature type="compositionally biased region" description="Low complexity" evidence="8">
    <location>
        <begin position="165"/>
        <end position="221"/>
    </location>
</feature>
<dbReference type="PANTHER" id="PTHR48249">
    <property type="entry name" value="MEDIATOR OF RNA POLYMERASE II TRANSCRIPTION SUBUNIT 13"/>
    <property type="match status" value="1"/>
</dbReference>
<dbReference type="InterPro" id="IPR051139">
    <property type="entry name" value="Mediator_complx_sub13"/>
</dbReference>
<name>A0A150FYR3_GONPE</name>
<keyword evidence="5" id="KW-0805">Transcription regulation</keyword>
<reference evidence="10" key="1">
    <citation type="journal article" date="2016" name="Nat. Commun.">
        <title>The Gonium pectorale genome demonstrates co-option of cell cycle regulation during the evolution of multicellularity.</title>
        <authorList>
            <person name="Hanschen E.R."/>
            <person name="Marriage T.N."/>
            <person name="Ferris P.J."/>
            <person name="Hamaji T."/>
            <person name="Toyoda A."/>
            <person name="Fujiyama A."/>
            <person name="Neme R."/>
            <person name="Noguchi H."/>
            <person name="Minakuchi Y."/>
            <person name="Suzuki M."/>
            <person name="Kawai-Toyooka H."/>
            <person name="Smith D.R."/>
            <person name="Sparks H."/>
            <person name="Anderson J."/>
            <person name="Bakaric R."/>
            <person name="Luria V."/>
            <person name="Karger A."/>
            <person name="Kirschner M.W."/>
            <person name="Durand P.M."/>
            <person name="Michod R.E."/>
            <person name="Nozaki H."/>
            <person name="Olson B.J."/>
        </authorList>
    </citation>
    <scope>NUCLEOTIDE SEQUENCE [LARGE SCALE GENOMIC DNA]</scope>
    <source>
        <strain evidence="10">NIES-2863</strain>
    </source>
</reference>
<feature type="compositionally biased region" description="Basic residues" evidence="8">
    <location>
        <begin position="456"/>
        <end position="478"/>
    </location>
</feature>
<keyword evidence="4" id="KW-0678">Repressor</keyword>
<evidence type="ECO:0000256" key="3">
    <source>
        <dbReference type="ARBA" id="ARBA00019618"/>
    </source>
</evidence>
<comment type="caution">
    <text evidence="9">The sequence shown here is derived from an EMBL/GenBank/DDBJ whole genome shotgun (WGS) entry which is preliminary data.</text>
</comment>
<proteinExistence type="inferred from homology"/>
<feature type="region of interest" description="Disordered" evidence="8">
    <location>
        <begin position="163"/>
        <end position="244"/>
    </location>
</feature>
<evidence type="ECO:0000256" key="4">
    <source>
        <dbReference type="ARBA" id="ARBA00022491"/>
    </source>
</evidence>
<dbReference type="PANTHER" id="PTHR48249:SF3">
    <property type="entry name" value="MEDIATOR OF RNA POLYMERASE II TRANSCRIPTION SUBUNIT 13"/>
    <property type="match status" value="1"/>
</dbReference>
<dbReference type="OrthoDB" id="103819at2759"/>
<dbReference type="GO" id="GO:0045944">
    <property type="term" value="P:positive regulation of transcription by RNA polymerase II"/>
    <property type="evidence" value="ECO:0007669"/>
    <property type="project" value="TreeGrafter"/>
</dbReference>
<gene>
    <name evidence="9" type="ORF">GPECTOR_121g445</name>
</gene>
<dbReference type="AlphaFoldDB" id="A0A150FYR3"/>
<evidence type="ECO:0000256" key="7">
    <source>
        <dbReference type="ARBA" id="ARBA00023242"/>
    </source>
</evidence>
<organism evidence="9 10">
    <name type="scientific">Gonium pectorale</name>
    <name type="common">Green alga</name>
    <dbReference type="NCBI Taxonomy" id="33097"/>
    <lineage>
        <taxon>Eukaryota</taxon>
        <taxon>Viridiplantae</taxon>
        <taxon>Chlorophyta</taxon>
        <taxon>core chlorophytes</taxon>
        <taxon>Chlorophyceae</taxon>
        <taxon>CS clade</taxon>
        <taxon>Chlamydomonadales</taxon>
        <taxon>Volvocaceae</taxon>
        <taxon>Gonium</taxon>
    </lineage>
</organism>
<comment type="similarity">
    <text evidence="2">Belongs to the Mediator complex subunit 13 family.</text>
</comment>
<feature type="compositionally biased region" description="Low complexity" evidence="8">
    <location>
        <begin position="31"/>
        <end position="42"/>
    </location>
</feature>
<dbReference type="GO" id="GO:0016592">
    <property type="term" value="C:mediator complex"/>
    <property type="evidence" value="ECO:0007669"/>
    <property type="project" value="TreeGrafter"/>
</dbReference>
<accession>A0A150FYR3</accession>